<dbReference type="EMBL" id="JACGWJ010000014">
    <property type="protein sequence ID" value="KAL0373531.1"/>
    <property type="molecule type" value="Genomic_DNA"/>
</dbReference>
<evidence type="ECO:0000256" key="4">
    <source>
        <dbReference type="ARBA" id="ARBA00022553"/>
    </source>
</evidence>
<evidence type="ECO:0000313" key="6">
    <source>
        <dbReference type="EMBL" id="KAL0373531.1"/>
    </source>
</evidence>
<reference evidence="6" key="1">
    <citation type="submission" date="2020-06" db="EMBL/GenBank/DDBJ databases">
        <authorList>
            <person name="Li T."/>
            <person name="Hu X."/>
            <person name="Zhang T."/>
            <person name="Song X."/>
            <person name="Zhang H."/>
            <person name="Dai N."/>
            <person name="Sheng W."/>
            <person name="Hou X."/>
            <person name="Wei L."/>
        </authorList>
    </citation>
    <scope>NUCLEOTIDE SEQUENCE</scope>
    <source>
        <strain evidence="6">G02</strain>
        <tissue evidence="6">Leaf</tissue>
    </source>
</reference>
<dbReference type="GO" id="GO:0005737">
    <property type="term" value="C:cytoplasm"/>
    <property type="evidence" value="ECO:0007669"/>
    <property type="project" value="UniProtKB-SubCell"/>
</dbReference>
<comment type="subcellular location">
    <subcellularLocation>
        <location evidence="1">Cytoplasm</location>
    </subcellularLocation>
</comment>
<evidence type="ECO:0000256" key="5">
    <source>
        <dbReference type="SAM" id="MobiDB-lite"/>
    </source>
</evidence>
<evidence type="ECO:0000256" key="1">
    <source>
        <dbReference type="ARBA" id="ARBA00004496"/>
    </source>
</evidence>
<organism evidence="6">
    <name type="scientific">Sesamum radiatum</name>
    <name type="common">Black benniseed</name>
    <dbReference type="NCBI Taxonomy" id="300843"/>
    <lineage>
        <taxon>Eukaryota</taxon>
        <taxon>Viridiplantae</taxon>
        <taxon>Streptophyta</taxon>
        <taxon>Embryophyta</taxon>
        <taxon>Tracheophyta</taxon>
        <taxon>Spermatophyta</taxon>
        <taxon>Magnoliopsida</taxon>
        <taxon>eudicotyledons</taxon>
        <taxon>Gunneridae</taxon>
        <taxon>Pentapetalae</taxon>
        <taxon>asterids</taxon>
        <taxon>lamiids</taxon>
        <taxon>Lamiales</taxon>
        <taxon>Pedaliaceae</taxon>
        <taxon>Sesamum</taxon>
    </lineage>
</organism>
<keyword evidence="3" id="KW-0963">Cytoplasm</keyword>
<dbReference type="InterPro" id="IPR019376">
    <property type="entry name" value="Myeloid_leukemia_factor"/>
</dbReference>
<gene>
    <name evidence="6" type="ORF">Sradi_3268800</name>
</gene>
<feature type="region of interest" description="Disordered" evidence="5">
    <location>
        <begin position="257"/>
        <end position="281"/>
    </location>
</feature>
<protein>
    <submittedName>
        <fullName evidence="6">Uncharacterized protein</fullName>
    </submittedName>
</protein>
<dbReference type="PANTHER" id="PTHR13105">
    <property type="entry name" value="MYELOID LEUKEMIA FACTOR"/>
    <property type="match status" value="1"/>
</dbReference>
<dbReference type="Pfam" id="PF10248">
    <property type="entry name" value="Mlf1IP"/>
    <property type="match status" value="1"/>
</dbReference>
<accession>A0AAW2R0U3</accession>
<comment type="similarity">
    <text evidence="2">Belongs to the MLF family.</text>
</comment>
<evidence type="ECO:0000256" key="2">
    <source>
        <dbReference type="ARBA" id="ARBA00008332"/>
    </source>
</evidence>
<reference evidence="6" key="2">
    <citation type="journal article" date="2024" name="Plant">
        <title>Genomic evolution and insights into agronomic trait innovations of Sesamum species.</title>
        <authorList>
            <person name="Miao H."/>
            <person name="Wang L."/>
            <person name="Qu L."/>
            <person name="Liu H."/>
            <person name="Sun Y."/>
            <person name="Le M."/>
            <person name="Wang Q."/>
            <person name="Wei S."/>
            <person name="Zheng Y."/>
            <person name="Lin W."/>
            <person name="Duan Y."/>
            <person name="Cao H."/>
            <person name="Xiong S."/>
            <person name="Wang X."/>
            <person name="Wei L."/>
            <person name="Li C."/>
            <person name="Ma Q."/>
            <person name="Ju M."/>
            <person name="Zhao R."/>
            <person name="Li G."/>
            <person name="Mu C."/>
            <person name="Tian Q."/>
            <person name="Mei H."/>
            <person name="Zhang T."/>
            <person name="Gao T."/>
            <person name="Zhang H."/>
        </authorList>
    </citation>
    <scope>NUCLEOTIDE SEQUENCE</scope>
    <source>
        <strain evidence="6">G02</strain>
    </source>
</reference>
<name>A0AAW2R0U3_SESRA</name>
<proteinExistence type="inferred from homology"/>
<keyword evidence="4" id="KW-0597">Phosphoprotein</keyword>
<dbReference type="AlphaFoldDB" id="A0AAW2R0U3"/>
<comment type="caution">
    <text evidence="6">The sequence shown here is derived from an EMBL/GenBank/DDBJ whole genome shotgun (WGS) entry which is preliminary data.</text>
</comment>
<sequence>MYLVFLCLACSLRYYCYIISIWWLIWWEEPIDDPFFARPFDDHSASRKQITIEELNPDDDGGYDARQNNIPSKELSVKNSSEYPTGVQSFSFQRVAYGGLDGVYYTSSMGEELAVFLMEMKEEDRTVGESLHTISKGIHEKGHSVTTKQCSDGRVDSLQTLHNLNEDELPSFEETWKTSADKVFPGWNSGFNLLENAVKPNDEAEFYSTFRAISLFGLTFAALQVVEIRANNAWDDFGSWSGWGGWPLPSLEYLGYGGAQPEGETQGPSSREPSRKIVPVE</sequence>
<evidence type="ECO:0000256" key="3">
    <source>
        <dbReference type="ARBA" id="ARBA00022490"/>
    </source>
</evidence>